<evidence type="ECO:0000313" key="2">
    <source>
        <dbReference type="Proteomes" id="UP000807342"/>
    </source>
</evidence>
<accession>A0A9P6BXR3</accession>
<keyword evidence="2" id="KW-1185">Reference proteome</keyword>
<dbReference type="EMBL" id="MU151800">
    <property type="protein sequence ID" value="KAF9441745.1"/>
    <property type="molecule type" value="Genomic_DNA"/>
</dbReference>
<dbReference type="AlphaFoldDB" id="A0A9P6BXR3"/>
<sequence>QDSINPCTHPNIMMLDETVDSGDAVIHPFCYAHVLGIFHADIFYLTPGGSFGEGEYQPMNFLWIQWFSYDSDHSAGFSSQCLHHLSFLHDLPTEEFGFLDPDQVVQSVHLIPTFSYGHGDHLGKTLAHEPTGELTDWNYYYINM</sequence>
<reference evidence="1" key="1">
    <citation type="submission" date="2020-11" db="EMBL/GenBank/DDBJ databases">
        <authorList>
            <consortium name="DOE Joint Genome Institute"/>
            <person name="Ahrendt S."/>
            <person name="Riley R."/>
            <person name="Andreopoulos W."/>
            <person name="Labutti K."/>
            <person name="Pangilinan J."/>
            <person name="Ruiz-Duenas F.J."/>
            <person name="Barrasa J.M."/>
            <person name="Sanchez-Garcia M."/>
            <person name="Camarero S."/>
            <person name="Miyauchi S."/>
            <person name="Serrano A."/>
            <person name="Linde D."/>
            <person name="Babiker R."/>
            <person name="Drula E."/>
            <person name="Ayuso-Fernandez I."/>
            <person name="Pacheco R."/>
            <person name="Padilla G."/>
            <person name="Ferreira P."/>
            <person name="Barriuso J."/>
            <person name="Kellner H."/>
            <person name="Castanera R."/>
            <person name="Alfaro M."/>
            <person name="Ramirez L."/>
            <person name="Pisabarro A.G."/>
            <person name="Kuo A."/>
            <person name="Tritt A."/>
            <person name="Lipzen A."/>
            <person name="He G."/>
            <person name="Yan M."/>
            <person name="Ng V."/>
            <person name="Cullen D."/>
            <person name="Martin F."/>
            <person name="Rosso M.-N."/>
            <person name="Henrissat B."/>
            <person name="Hibbett D."/>
            <person name="Martinez A.T."/>
            <person name="Grigoriev I.V."/>
        </authorList>
    </citation>
    <scope>NUCLEOTIDE SEQUENCE</scope>
    <source>
        <strain evidence="1">MF-IS2</strain>
    </source>
</reference>
<dbReference type="OrthoDB" id="3183767at2759"/>
<protein>
    <submittedName>
        <fullName evidence="1">Uncharacterized protein</fullName>
    </submittedName>
</protein>
<feature type="non-terminal residue" evidence="1">
    <location>
        <position position="1"/>
    </location>
</feature>
<proteinExistence type="predicted"/>
<gene>
    <name evidence="1" type="ORF">P691DRAFT_682982</name>
</gene>
<dbReference type="Proteomes" id="UP000807342">
    <property type="component" value="Unassembled WGS sequence"/>
</dbReference>
<organism evidence="1 2">
    <name type="scientific">Macrolepiota fuliginosa MF-IS2</name>
    <dbReference type="NCBI Taxonomy" id="1400762"/>
    <lineage>
        <taxon>Eukaryota</taxon>
        <taxon>Fungi</taxon>
        <taxon>Dikarya</taxon>
        <taxon>Basidiomycota</taxon>
        <taxon>Agaricomycotina</taxon>
        <taxon>Agaricomycetes</taxon>
        <taxon>Agaricomycetidae</taxon>
        <taxon>Agaricales</taxon>
        <taxon>Agaricineae</taxon>
        <taxon>Agaricaceae</taxon>
        <taxon>Macrolepiota</taxon>
    </lineage>
</organism>
<name>A0A9P6BXR3_9AGAR</name>
<evidence type="ECO:0000313" key="1">
    <source>
        <dbReference type="EMBL" id="KAF9441745.1"/>
    </source>
</evidence>
<comment type="caution">
    <text evidence="1">The sequence shown here is derived from an EMBL/GenBank/DDBJ whole genome shotgun (WGS) entry which is preliminary data.</text>
</comment>